<reference evidence="8" key="1">
    <citation type="submission" date="2024-07" db="EMBL/GenBank/DDBJ databases">
        <title>Two chromosome-level genome assemblies of Korean endemic species Abeliophyllum distichum and Forsythia ovata (Oleaceae).</title>
        <authorList>
            <person name="Jang H."/>
        </authorList>
    </citation>
    <scope>NUCLEOTIDE SEQUENCE [LARGE SCALE GENOMIC DNA]</scope>
</reference>
<protein>
    <submittedName>
        <fullName evidence="7">TF-B3 domain-containing protein</fullName>
    </submittedName>
</protein>
<comment type="caution">
    <text evidence="7">The sequence shown here is derived from an EMBL/GenBank/DDBJ whole genome shotgun (WGS) entry which is preliminary data.</text>
</comment>
<keyword evidence="3" id="KW-0238">DNA-binding</keyword>
<evidence type="ECO:0000313" key="7">
    <source>
        <dbReference type="EMBL" id="KAL2528844.1"/>
    </source>
</evidence>
<evidence type="ECO:0000313" key="8">
    <source>
        <dbReference type="Proteomes" id="UP001604277"/>
    </source>
</evidence>
<gene>
    <name evidence="7" type="ORF">Fot_21445</name>
</gene>
<dbReference type="InterPro" id="IPR050655">
    <property type="entry name" value="Plant_B3_domain"/>
</dbReference>
<dbReference type="InterPro" id="IPR015300">
    <property type="entry name" value="DNA-bd_pseudobarrel_sf"/>
</dbReference>
<dbReference type="PANTHER" id="PTHR31920">
    <property type="entry name" value="B3 DOMAIN-CONTAINING"/>
    <property type="match status" value="1"/>
</dbReference>
<dbReference type="EMBL" id="JBFOLJ010000006">
    <property type="protein sequence ID" value="KAL2528844.1"/>
    <property type="molecule type" value="Genomic_DNA"/>
</dbReference>
<dbReference type="SUPFAM" id="SSF101936">
    <property type="entry name" value="DNA-binding pseudobarrel domain"/>
    <property type="match status" value="1"/>
</dbReference>
<dbReference type="CDD" id="cd10017">
    <property type="entry name" value="B3_DNA"/>
    <property type="match status" value="1"/>
</dbReference>
<accession>A0ABD1UV23</accession>
<dbReference type="Gene3D" id="2.40.330.10">
    <property type="entry name" value="DNA-binding pseudobarrel domain"/>
    <property type="match status" value="1"/>
</dbReference>
<proteinExistence type="predicted"/>
<evidence type="ECO:0000256" key="5">
    <source>
        <dbReference type="ARBA" id="ARBA00023242"/>
    </source>
</evidence>
<keyword evidence="5" id="KW-0539">Nucleus</keyword>
<feature type="domain" description="TF-B3" evidence="6">
    <location>
        <begin position="1"/>
        <end position="79"/>
    </location>
</feature>
<sequence>MPIPQVFANQYAHQISDTVNLIDYNSINWGVKLERVNNKVFLSSGWEHFVDHHTLENDFLLLFEYIGNSTFFVTISDDSSGGRTYEGMSDEEFFYAWLPCFFSYTRSRTSRSSEDYKYAKDLALYIQPNRHLFSPTKSIICSLLEASPMQSLSTCGLSVENEKCMDDLAQVSRAISRYKHGHMSEYLTNPFGICLVTLATKSQALTSTRPTTASSTNCPAQVQYQVASGNRPSVARVCIGGNIARDLSNFVWVANLVTFQGEGHPYVCNVKTLKSCSPIVGVDVRIEGRIATRDQVATPRIFRE</sequence>
<evidence type="ECO:0000259" key="6">
    <source>
        <dbReference type="PROSITE" id="PS50863"/>
    </source>
</evidence>
<dbReference type="PANTHER" id="PTHR31920:SF149">
    <property type="entry name" value="B3 DOMAIN-CONTAINING PROTEIN OS01G0723500-LIKE ISOFORM X1"/>
    <property type="match status" value="1"/>
</dbReference>
<dbReference type="GO" id="GO:0003677">
    <property type="term" value="F:DNA binding"/>
    <property type="evidence" value="ECO:0007669"/>
    <property type="project" value="UniProtKB-KW"/>
</dbReference>
<comment type="subcellular location">
    <subcellularLocation>
        <location evidence="1">Nucleus</location>
    </subcellularLocation>
</comment>
<evidence type="ECO:0000256" key="2">
    <source>
        <dbReference type="ARBA" id="ARBA00023015"/>
    </source>
</evidence>
<evidence type="ECO:0000256" key="3">
    <source>
        <dbReference type="ARBA" id="ARBA00023125"/>
    </source>
</evidence>
<dbReference type="Proteomes" id="UP001604277">
    <property type="component" value="Unassembled WGS sequence"/>
</dbReference>
<dbReference type="GO" id="GO:0005634">
    <property type="term" value="C:nucleus"/>
    <property type="evidence" value="ECO:0007669"/>
    <property type="project" value="UniProtKB-SubCell"/>
</dbReference>
<keyword evidence="8" id="KW-1185">Reference proteome</keyword>
<name>A0ABD1UV23_9LAMI</name>
<evidence type="ECO:0000256" key="1">
    <source>
        <dbReference type="ARBA" id="ARBA00004123"/>
    </source>
</evidence>
<keyword evidence="2" id="KW-0805">Transcription regulation</keyword>
<dbReference type="Pfam" id="PF02362">
    <property type="entry name" value="B3"/>
    <property type="match status" value="1"/>
</dbReference>
<dbReference type="PROSITE" id="PS50863">
    <property type="entry name" value="B3"/>
    <property type="match status" value="1"/>
</dbReference>
<organism evidence="7 8">
    <name type="scientific">Forsythia ovata</name>
    <dbReference type="NCBI Taxonomy" id="205694"/>
    <lineage>
        <taxon>Eukaryota</taxon>
        <taxon>Viridiplantae</taxon>
        <taxon>Streptophyta</taxon>
        <taxon>Embryophyta</taxon>
        <taxon>Tracheophyta</taxon>
        <taxon>Spermatophyta</taxon>
        <taxon>Magnoliopsida</taxon>
        <taxon>eudicotyledons</taxon>
        <taxon>Gunneridae</taxon>
        <taxon>Pentapetalae</taxon>
        <taxon>asterids</taxon>
        <taxon>lamiids</taxon>
        <taxon>Lamiales</taxon>
        <taxon>Oleaceae</taxon>
        <taxon>Forsythieae</taxon>
        <taxon>Forsythia</taxon>
    </lineage>
</organism>
<dbReference type="AlphaFoldDB" id="A0ABD1UV23"/>
<dbReference type="InterPro" id="IPR003340">
    <property type="entry name" value="B3_DNA-bd"/>
</dbReference>
<evidence type="ECO:0000256" key="4">
    <source>
        <dbReference type="ARBA" id="ARBA00023163"/>
    </source>
</evidence>
<keyword evidence="4" id="KW-0804">Transcription</keyword>